<dbReference type="EMBL" id="LWHJ01000031">
    <property type="protein sequence ID" value="OAQ38087.1"/>
    <property type="molecule type" value="Genomic_DNA"/>
</dbReference>
<evidence type="ECO:0000313" key="2">
    <source>
        <dbReference type="Proteomes" id="UP000078459"/>
    </source>
</evidence>
<reference evidence="1 2" key="2">
    <citation type="submission" date="2016-06" db="EMBL/GenBank/DDBJ databases">
        <title>Pedobacter psychrophilus sp. nov., isolated from Antarctic fragmentary rock.</title>
        <authorList>
            <person name="Svec P."/>
        </authorList>
    </citation>
    <scope>NUCLEOTIDE SEQUENCE [LARGE SCALE GENOMIC DNA]</scope>
    <source>
        <strain evidence="1 2">CCM 8644</strain>
    </source>
</reference>
<accession>A0A179DAM9</accession>
<keyword evidence="2" id="KW-1185">Reference proteome</keyword>
<name>A0A179DAM9_9SPHI</name>
<proteinExistence type="predicted"/>
<comment type="caution">
    <text evidence="1">The sequence shown here is derived from an EMBL/GenBank/DDBJ whole genome shotgun (WGS) entry which is preliminary data.</text>
</comment>
<gene>
    <name evidence="1" type="ORF">A5893_14885</name>
</gene>
<evidence type="ECO:0000313" key="1">
    <source>
        <dbReference type="EMBL" id="OAQ38087.1"/>
    </source>
</evidence>
<sequence length="136" mass="15224">MSSCDWAKDKTKKAVNKTGEIVGKTGSEFGEGIYKGVKKTFDNDVKISDQLKEKGLELGEVLINSSNSTTDNILTAYFIFNDNFDQEITIKIFDENGKEYGRLTEKLKGEKGNAKHFDFTFDKHVNIGKKGSITIE</sequence>
<dbReference type="Proteomes" id="UP000078459">
    <property type="component" value="Unassembled WGS sequence"/>
</dbReference>
<organism evidence="1 2">
    <name type="scientific">Pedobacter psychrophilus</name>
    <dbReference type="NCBI Taxonomy" id="1826909"/>
    <lineage>
        <taxon>Bacteria</taxon>
        <taxon>Pseudomonadati</taxon>
        <taxon>Bacteroidota</taxon>
        <taxon>Sphingobacteriia</taxon>
        <taxon>Sphingobacteriales</taxon>
        <taxon>Sphingobacteriaceae</taxon>
        <taxon>Pedobacter</taxon>
    </lineage>
</organism>
<dbReference type="AlphaFoldDB" id="A0A179DAM9"/>
<protein>
    <submittedName>
        <fullName evidence="1">Uncharacterized protein</fullName>
    </submittedName>
</protein>
<reference evidence="1 2" key="1">
    <citation type="submission" date="2016-04" db="EMBL/GenBank/DDBJ databases">
        <authorList>
            <person name="Evans L.H."/>
            <person name="Alamgir A."/>
            <person name="Owens N."/>
            <person name="Weber N.D."/>
            <person name="Virtaneva K."/>
            <person name="Barbian K."/>
            <person name="Babar A."/>
            <person name="Rosenke K."/>
        </authorList>
    </citation>
    <scope>NUCLEOTIDE SEQUENCE [LARGE SCALE GENOMIC DNA]</scope>
    <source>
        <strain evidence="1 2">CCM 8644</strain>
    </source>
</reference>